<dbReference type="RefSeq" id="WP_012173571.1">
    <property type="nucleotide sequence ID" value="NC_009943.1"/>
</dbReference>
<keyword evidence="5" id="KW-1185">Reference proteome</keyword>
<dbReference type="GO" id="GO:0005525">
    <property type="term" value="F:GTP binding"/>
    <property type="evidence" value="ECO:0007669"/>
    <property type="project" value="InterPro"/>
</dbReference>
<dbReference type="OrthoDB" id="9810373at2"/>
<dbReference type="EMBL" id="CP000859">
    <property type="protein sequence ID" value="ABW65952.1"/>
    <property type="molecule type" value="Genomic_DNA"/>
</dbReference>
<dbReference type="GO" id="GO:0005737">
    <property type="term" value="C:cytoplasm"/>
    <property type="evidence" value="ECO:0007669"/>
    <property type="project" value="TreeGrafter"/>
</dbReference>
<keyword evidence="1" id="KW-0547">Nucleotide-binding</keyword>
<accession>A8ZSN9</accession>
<dbReference type="SUPFAM" id="SSF52540">
    <property type="entry name" value="P-loop containing nucleoside triphosphate hydrolases"/>
    <property type="match status" value="1"/>
</dbReference>
<evidence type="ECO:0000313" key="4">
    <source>
        <dbReference type="EMBL" id="ABW65952.1"/>
    </source>
</evidence>
<dbReference type="InterPro" id="IPR006073">
    <property type="entry name" value="GTP-bd"/>
</dbReference>
<dbReference type="GO" id="GO:0005524">
    <property type="term" value="F:ATP binding"/>
    <property type="evidence" value="ECO:0007669"/>
    <property type="project" value="UniProtKB-KW"/>
</dbReference>
<dbReference type="Proteomes" id="UP000008561">
    <property type="component" value="Chromosome"/>
</dbReference>
<feature type="domain" description="TGS" evidence="3">
    <location>
        <begin position="252"/>
        <end position="335"/>
    </location>
</feature>
<evidence type="ECO:0000256" key="1">
    <source>
        <dbReference type="ARBA" id="ARBA00022741"/>
    </source>
</evidence>
<dbReference type="PANTHER" id="PTHR23305">
    <property type="entry name" value="OBG GTPASE FAMILY"/>
    <property type="match status" value="1"/>
</dbReference>
<evidence type="ECO:0000313" key="5">
    <source>
        <dbReference type="Proteomes" id="UP000008561"/>
    </source>
</evidence>
<dbReference type="InterPro" id="IPR013029">
    <property type="entry name" value="YchF_C"/>
</dbReference>
<organism evidence="4 5">
    <name type="scientific">Desulfosudis oleivorans (strain DSM 6200 / JCM 39069 / Hxd3)</name>
    <name type="common">Desulfococcus oleovorans</name>
    <dbReference type="NCBI Taxonomy" id="96561"/>
    <lineage>
        <taxon>Bacteria</taxon>
        <taxon>Pseudomonadati</taxon>
        <taxon>Thermodesulfobacteriota</taxon>
        <taxon>Desulfobacteria</taxon>
        <taxon>Desulfobacterales</taxon>
        <taxon>Desulfosudaceae</taxon>
        <taxon>Desulfosudis</taxon>
    </lineage>
</organism>
<dbReference type="PANTHER" id="PTHR23305:SF18">
    <property type="entry name" value="OBG-TYPE G DOMAIN-CONTAINING PROTEIN"/>
    <property type="match status" value="1"/>
</dbReference>
<dbReference type="eggNOG" id="COG0012">
    <property type="taxonomic scope" value="Bacteria"/>
</dbReference>
<proteinExistence type="predicted"/>
<evidence type="ECO:0000259" key="3">
    <source>
        <dbReference type="PROSITE" id="PS51880"/>
    </source>
</evidence>
<protein>
    <recommendedName>
        <fullName evidence="3">TGS domain-containing protein</fullName>
    </recommendedName>
</protein>
<dbReference type="InterPro" id="IPR004095">
    <property type="entry name" value="TGS"/>
</dbReference>
<dbReference type="InterPro" id="IPR027417">
    <property type="entry name" value="P-loop_NTPase"/>
</dbReference>
<dbReference type="CDD" id="cd04867">
    <property type="entry name" value="TGS_YchF_OLA1"/>
    <property type="match status" value="1"/>
</dbReference>
<evidence type="ECO:0000256" key="2">
    <source>
        <dbReference type="ARBA" id="ARBA00022840"/>
    </source>
</evidence>
<dbReference type="InterPro" id="IPR012676">
    <property type="entry name" value="TGS-like"/>
</dbReference>
<sequence length="337" mass="36744">MKLGLIGKPGAGKKTLFEALTKSDPDSGHKGDLRIAAIYVPDPRVDVLSAMYSPRKTIYAQIEYCLGRTAGDKDLQLKAVADCDALIQVVRNFPVPGMPDPSPYKDIAAMDEDLMLSDFVVIEKRLERIAADAKRGKKADAQEMALLDQVKQMIENGTPVRTQPEIATAPLLRGFSLLSAKPVLVLINNDEDDTALPAGPPPGGIDLMVVRGKLEHEISRMSDDEAAEFLKEFGIDEPAIHRALRRSYAMLGLISFFTVGEDEVRAWTIKKGALAPEAAGTIHSDMQKGFIRAEVVAYDALMAAGSYAEARKQGTVRLEGKTYEMADGDIVNIRFNV</sequence>
<dbReference type="FunFam" id="3.10.20.30:FF:000001">
    <property type="entry name" value="Ribosome-binding ATPase YchF"/>
    <property type="match status" value="1"/>
</dbReference>
<dbReference type="Gene3D" id="3.40.50.300">
    <property type="entry name" value="P-loop containing nucleotide triphosphate hydrolases"/>
    <property type="match status" value="1"/>
</dbReference>
<dbReference type="KEGG" id="dol:Dole_0142"/>
<dbReference type="AlphaFoldDB" id="A8ZSN9"/>
<dbReference type="PRINTS" id="PR00326">
    <property type="entry name" value="GTP1OBG"/>
</dbReference>
<name>A8ZSN9_DESOH</name>
<dbReference type="SUPFAM" id="SSF81271">
    <property type="entry name" value="TGS-like"/>
    <property type="match status" value="1"/>
</dbReference>
<dbReference type="Gene3D" id="3.10.20.30">
    <property type="match status" value="1"/>
</dbReference>
<dbReference type="GO" id="GO:0016887">
    <property type="term" value="F:ATP hydrolysis activity"/>
    <property type="evidence" value="ECO:0007669"/>
    <property type="project" value="TreeGrafter"/>
</dbReference>
<reference evidence="4 5" key="1">
    <citation type="submission" date="2007-10" db="EMBL/GenBank/DDBJ databases">
        <title>Complete sequence of Desulfococcus oleovorans Hxd3.</title>
        <authorList>
            <consortium name="US DOE Joint Genome Institute"/>
            <person name="Copeland A."/>
            <person name="Lucas S."/>
            <person name="Lapidus A."/>
            <person name="Barry K."/>
            <person name="Glavina del Rio T."/>
            <person name="Dalin E."/>
            <person name="Tice H."/>
            <person name="Pitluck S."/>
            <person name="Kiss H."/>
            <person name="Brettin T."/>
            <person name="Bruce D."/>
            <person name="Detter J.C."/>
            <person name="Han C."/>
            <person name="Schmutz J."/>
            <person name="Larimer F."/>
            <person name="Land M."/>
            <person name="Hauser L."/>
            <person name="Kyrpides N."/>
            <person name="Kim E."/>
            <person name="Wawrik B."/>
            <person name="Richardson P."/>
        </authorList>
    </citation>
    <scope>NUCLEOTIDE SEQUENCE [LARGE SCALE GENOMIC DNA]</scope>
    <source>
        <strain evidence="5">DSM 6200 / JCM 39069 / Hxd3</strain>
    </source>
</reference>
<dbReference type="Pfam" id="PF06071">
    <property type="entry name" value="YchF-GTPase_C"/>
    <property type="match status" value="1"/>
</dbReference>
<dbReference type="InterPro" id="IPR023192">
    <property type="entry name" value="TGS-like_dom_sf"/>
</dbReference>
<dbReference type="PROSITE" id="PS51880">
    <property type="entry name" value="TGS"/>
    <property type="match status" value="1"/>
</dbReference>
<keyword evidence="2" id="KW-0067">ATP-binding</keyword>
<dbReference type="InterPro" id="IPR012675">
    <property type="entry name" value="Beta-grasp_dom_sf"/>
</dbReference>
<gene>
    <name evidence="4" type="ordered locus">Dole_0142</name>
</gene>
<dbReference type="STRING" id="96561.Dole_0142"/>
<dbReference type="HOGENOM" id="CLU_018395_0_1_7"/>
<dbReference type="Gene3D" id="1.10.150.300">
    <property type="entry name" value="TGS-like domain"/>
    <property type="match status" value="1"/>
</dbReference>